<sequence length="71" mass="7764">MLQGRVSSGVEIETKLVCSTLPHTRACDLAMWYKSVYPTGLARPRTRPGTRACMAIFRAHGPGTRECSLAV</sequence>
<evidence type="ECO:0000313" key="2">
    <source>
        <dbReference type="Proteomes" id="UP000032142"/>
    </source>
</evidence>
<gene>
    <name evidence="1" type="ORF">F383_27593</name>
</gene>
<reference evidence="2" key="1">
    <citation type="submission" date="2014-09" db="EMBL/GenBank/DDBJ databases">
        <authorList>
            <person name="Mudge J."/>
            <person name="Ramaraj T."/>
            <person name="Lindquist I.E."/>
            <person name="Bharti A.K."/>
            <person name="Sundararajan A."/>
            <person name="Cameron C.T."/>
            <person name="Woodward J.E."/>
            <person name="May G.D."/>
            <person name="Brubaker C."/>
            <person name="Broadhvest J."/>
            <person name="Wilkins T.A."/>
        </authorList>
    </citation>
    <scope>NUCLEOTIDE SEQUENCE</scope>
    <source>
        <strain evidence="2">cv. AKA8401</strain>
    </source>
</reference>
<dbReference type="AlphaFoldDB" id="A0A0B0PAE3"/>
<accession>A0A0B0PAE3</accession>
<dbReference type="EMBL" id="KN419936">
    <property type="protein sequence ID" value="KHG21875.1"/>
    <property type="molecule type" value="Genomic_DNA"/>
</dbReference>
<protein>
    <submittedName>
        <fullName evidence="1">Uncharacterized protein</fullName>
    </submittedName>
</protein>
<proteinExistence type="predicted"/>
<dbReference type="Proteomes" id="UP000032142">
    <property type="component" value="Unassembled WGS sequence"/>
</dbReference>
<organism evidence="1 2">
    <name type="scientific">Gossypium arboreum</name>
    <name type="common">Tree cotton</name>
    <name type="synonym">Gossypium nanking</name>
    <dbReference type="NCBI Taxonomy" id="29729"/>
    <lineage>
        <taxon>Eukaryota</taxon>
        <taxon>Viridiplantae</taxon>
        <taxon>Streptophyta</taxon>
        <taxon>Embryophyta</taxon>
        <taxon>Tracheophyta</taxon>
        <taxon>Spermatophyta</taxon>
        <taxon>Magnoliopsida</taxon>
        <taxon>eudicotyledons</taxon>
        <taxon>Gunneridae</taxon>
        <taxon>Pentapetalae</taxon>
        <taxon>rosids</taxon>
        <taxon>malvids</taxon>
        <taxon>Malvales</taxon>
        <taxon>Malvaceae</taxon>
        <taxon>Malvoideae</taxon>
        <taxon>Gossypium</taxon>
    </lineage>
</organism>
<keyword evidence="2" id="KW-1185">Reference proteome</keyword>
<name>A0A0B0PAE3_GOSAR</name>
<evidence type="ECO:0000313" key="1">
    <source>
        <dbReference type="EMBL" id="KHG21875.1"/>
    </source>
</evidence>